<dbReference type="Pfam" id="PF00565">
    <property type="entry name" value="SNase"/>
    <property type="match status" value="1"/>
</dbReference>
<evidence type="ECO:0000256" key="3">
    <source>
        <dbReference type="ARBA" id="ARBA00022801"/>
    </source>
</evidence>
<feature type="region of interest" description="Disordered" evidence="4">
    <location>
        <begin position="112"/>
        <end position="133"/>
    </location>
</feature>
<protein>
    <submittedName>
        <fullName evidence="6">Thermonuclease family protein</fullName>
    </submittedName>
</protein>
<dbReference type="Gene3D" id="2.40.50.90">
    <property type="match status" value="1"/>
</dbReference>
<feature type="domain" description="TNase-like" evidence="5">
    <location>
        <begin position="1"/>
        <end position="115"/>
    </location>
</feature>
<accession>A0ABN0T1L4</accession>
<keyword evidence="3" id="KW-0378">Hydrolase</keyword>
<dbReference type="Proteomes" id="UP001501221">
    <property type="component" value="Unassembled WGS sequence"/>
</dbReference>
<comment type="caution">
    <text evidence="6">The sequence shown here is derived from an EMBL/GenBank/DDBJ whole genome shotgun (WGS) entry which is preliminary data.</text>
</comment>
<gene>
    <name evidence="6" type="ORF">GCM10009123_15850</name>
</gene>
<dbReference type="PROSITE" id="PS50830">
    <property type="entry name" value="TNASE_3"/>
    <property type="match status" value="1"/>
</dbReference>
<evidence type="ECO:0000256" key="1">
    <source>
        <dbReference type="ARBA" id="ARBA00022722"/>
    </source>
</evidence>
<dbReference type="PANTHER" id="PTHR12302:SF3">
    <property type="entry name" value="SERINE_THREONINE-PROTEIN KINASE 31"/>
    <property type="match status" value="1"/>
</dbReference>
<proteinExistence type="predicted"/>
<dbReference type="SUPFAM" id="SSF50199">
    <property type="entry name" value="Staphylococcal nuclease"/>
    <property type="match status" value="1"/>
</dbReference>
<evidence type="ECO:0000256" key="2">
    <source>
        <dbReference type="ARBA" id="ARBA00022759"/>
    </source>
</evidence>
<evidence type="ECO:0000259" key="5">
    <source>
        <dbReference type="PROSITE" id="PS50830"/>
    </source>
</evidence>
<name>A0ABN0T1L4_9GAMM</name>
<dbReference type="EMBL" id="BAAAFM010000003">
    <property type="protein sequence ID" value="GAA0209232.1"/>
    <property type="molecule type" value="Genomic_DNA"/>
</dbReference>
<keyword evidence="2" id="KW-0255">Endonuclease</keyword>
<dbReference type="PANTHER" id="PTHR12302">
    <property type="entry name" value="EBNA2 BINDING PROTEIN P100"/>
    <property type="match status" value="1"/>
</dbReference>
<dbReference type="InterPro" id="IPR016071">
    <property type="entry name" value="Staphylococal_nuclease_OB-fold"/>
</dbReference>
<evidence type="ECO:0000256" key="4">
    <source>
        <dbReference type="SAM" id="MobiDB-lite"/>
    </source>
</evidence>
<keyword evidence="1" id="KW-0540">Nuclease</keyword>
<evidence type="ECO:0000313" key="6">
    <source>
        <dbReference type="EMBL" id="GAA0209232.1"/>
    </source>
</evidence>
<organism evidence="6 7">
    <name type="scientific">Kangiella japonica</name>
    <dbReference type="NCBI Taxonomy" id="647384"/>
    <lineage>
        <taxon>Bacteria</taxon>
        <taxon>Pseudomonadati</taxon>
        <taxon>Pseudomonadota</taxon>
        <taxon>Gammaproteobacteria</taxon>
        <taxon>Kangiellales</taxon>
        <taxon>Kangiellaceae</taxon>
        <taxon>Kangiella</taxon>
    </lineage>
</organism>
<evidence type="ECO:0000313" key="7">
    <source>
        <dbReference type="Proteomes" id="UP001501221"/>
    </source>
</evidence>
<keyword evidence="7" id="KW-1185">Reference proteome</keyword>
<reference evidence="6 7" key="1">
    <citation type="journal article" date="2019" name="Int. J. Syst. Evol. Microbiol.">
        <title>The Global Catalogue of Microorganisms (GCM) 10K type strain sequencing project: providing services to taxonomists for standard genome sequencing and annotation.</title>
        <authorList>
            <consortium name="The Broad Institute Genomics Platform"/>
            <consortium name="The Broad Institute Genome Sequencing Center for Infectious Disease"/>
            <person name="Wu L."/>
            <person name="Ma J."/>
        </authorList>
    </citation>
    <scope>NUCLEOTIDE SEQUENCE [LARGE SCALE GENOMIC DNA]</scope>
    <source>
        <strain evidence="6 7">JCM 16211</strain>
    </source>
</reference>
<feature type="compositionally biased region" description="Basic and acidic residues" evidence="4">
    <location>
        <begin position="117"/>
        <end position="133"/>
    </location>
</feature>
<dbReference type="InterPro" id="IPR035437">
    <property type="entry name" value="SNase_OB-fold_sf"/>
</dbReference>
<sequence>MVYVQDGDSVVLCCERSKKFTVRLLDIDAPERYQPYAKQSKAFLKNLLDGQKLKLLGDKHDRYGRRLAVIEVDGVSINEKMVSSGAAWVWKYSKNPRMRSLQQEAKERKLGLWALPEEQRQDPSDWRKAHPRK</sequence>
<dbReference type="SMART" id="SM00318">
    <property type="entry name" value="SNc"/>
    <property type="match status" value="1"/>
</dbReference>